<dbReference type="GO" id="GO:0004519">
    <property type="term" value="F:endonuclease activity"/>
    <property type="evidence" value="ECO:0007669"/>
    <property type="project" value="UniProtKB-KW"/>
</dbReference>
<name>A0A4Y6UBJ9_9PROT</name>
<proteinExistence type="predicted"/>
<evidence type="ECO:0000313" key="4">
    <source>
        <dbReference type="Proteomes" id="UP000318709"/>
    </source>
</evidence>
<keyword evidence="3" id="KW-0540">Nuclease</keyword>
<gene>
    <name evidence="3" type="ORF">E3E12_06210</name>
</gene>
<dbReference type="GO" id="GO:0005829">
    <property type="term" value="C:cytosol"/>
    <property type="evidence" value="ECO:0007669"/>
    <property type="project" value="TreeGrafter"/>
</dbReference>
<dbReference type="PANTHER" id="PTHR41286">
    <property type="entry name" value="HNH NUCLEASE YAJD-RELATED"/>
    <property type="match status" value="1"/>
</dbReference>
<dbReference type="Gene3D" id="1.10.30.50">
    <property type="match status" value="1"/>
</dbReference>
<dbReference type="SMART" id="SM00507">
    <property type="entry name" value="HNHc"/>
    <property type="match status" value="1"/>
</dbReference>
<organism evidence="3 4">
    <name type="scientific">Formicincola oecophyllae</name>
    <dbReference type="NCBI Taxonomy" id="2558361"/>
    <lineage>
        <taxon>Bacteria</taxon>
        <taxon>Pseudomonadati</taxon>
        <taxon>Pseudomonadota</taxon>
        <taxon>Alphaproteobacteria</taxon>
        <taxon>Acetobacterales</taxon>
        <taxon>Acetobacteraceae</taxon>
        <taxon>Formicincola</taxon>
    </lineage>
</organism>
<evidence type="ECO:0000256" key="1">
    <source>
        <dbReference type="SAM" id="MobiDB-lite"/>
    </source>
</evidence>
<dbReference type="Proteomes" id="UP000318709">
    <property type="component" value="Chromosome"/>
</dbReference>
<keyword evidence="3" id="KW-0378">Hydrolase</keyword>
<dbReference type="InterPro" id="IPR003615">
    <property type="entry name" value="HNH_nuc"/>
</dbReference>
<sequence>MTTAIPPQTIKAEGPVPLHMGVKTTPWRTEGEKRQLQSAAWRQTRAAILKRDKGTCQGCGLAQPTYQEVHHRNHDHADMDPSNLTTLCPWCHQVFHIGRAAQRGAVLAWLPELTQAQINALCQGASWARQCGDAQQKTQAGAAKHCLAQASAQASAMLEGTPAPLLAVANALLKRPGTNASQLLAPITPHGSQGQVVDGWRLVATRSPMPAKNVAQWGASAVWPRFEHAWHQLQAAKAGANQP</sequence>
<dbReference type="KEGG" id="swf:E3E12_06210"/>
<dbReference type="OrthoDB" id="7252815at2"/>
<evidence type="ECO:0000259" key="2">
    <source>
        <dbReference type="SMART" id="SM00507"/>
    </source>
</evidence>
<accession>A0A4Y6UBJ9</accession>
<dbReference type="EMBL" id="CP038231">
    <property type="protein sequence ID" value="QDH13847.1"/>
    <property type="molecule type" value="Genomic_DNA"/>
</dbReference>
<protein>
    <submittedName>
        <fullName evidence="3">HNH endonuclease</fullName>
    </submittedName>
</protein>
<evidence type="ECO:0000313" key="3">
    <source>
        <dbReference type="EMBL" id="QDH13847.1"/>
    </source>
</evidence>
<dbReference type="AlphaFoldDB" id="A0A4Y6UBJ9"/>
<dbReference type="CDD" id="cd00085">
    <property type="entry name" value="HNHc"/>
    <property type="match status" value="1"/>
</dbReference>
<reference evidence="3 4" key="1">
    <citation type="submission" date="2019-03" db="EMBL/GenBank/DDBJ databases">
        <title>The complete genome sequence of Swingsia_sp. F3b2 LMG30590(T).</title>
        <authorList>
            <person name="Chua K.-O."/>
            <person name="Chan K.-G."/>
            <person name="See-Too W.-S."/>
        </authorList>
    </citation>
    <scope>NUCLEOTIDE SEQUENCE [LARGE SCALE GENOMIC DNA]</scope>
    <source>
        <strain evidence="3 4">F3b2</strain>
    </source>
</reference>
<dbReference type="RefSeq" id="WP_141443555.1">
    <property type="nucleotide sequence ID" value="NZ_CP038231.1"/>
</dbReference>
<keyword evidence="4" id="KW-1185">Reference proteome</keyword>
<dbReference type="PANTHER" id="PTHR41286:SF1">
    <property type="entry name" value="HNH NUCLEASE YAJD-RELATED"/>
    <property type="match status" value="1"/>
</dbReference>
<keyword evidence="3" id="KW-0255">Endonuclease</keyword>
<feature type="domain" description="HNH nuclease" evidence="2">
    <location>
        <begin position="43"/>
        <end position="93"/>
    </location>
</feature>
<feature type="region of interest" description="Disordered" evidence="1">
    <location>
        <begin position="1"/>
        <end position="20"/>
    </location>
</feature>